<proteinExistence type="predicted"/>
<sequence length="585" mass="59556">MVASALVGLFLLAGPAHAAPAPAPSGDAAPRAKPTKVCTVSDERLREISGIVALANGYLVINDSTDDPGKKPVFFLNSGCRVSKTRDFPTSPLDPEDLALSPDGKTLWIADIGDNATSAERRPRVALWSMPVAGSAAPVIHRVSYPQGRPHDAEALLIADDGTPIIITKNLGKAEIYTPSAPLKKNNETPVPLQKVGEVSLPKTNTPNALAATGRLPVTGAARSPDGTRVVLRSYADAFEWDVSNGDIVKALTTGTPRVTPLADAFGEAITYTRDGRFFVTVSDVGSLPGDEPVVVQRYTPATTIATAAGTAADASSDQSWFSTLTLQDINYLIGAVGIIGAILVGAGIYGIVRARRKPPADDVDGEDGPKPVRGTASAAVRAPDRGEQSEPGWDEGGPERAGPGQRAGGVYGAGPDGGRPGGAVYGGAAPAAKPSGVYGGKPSGPVYGATGGPTPAPGRVYGGAPAPQPGGAPAAPQRGGVYGGGPGSEPVGGAPRGPQPGVYGGQPASRRPAPPSGGVYGGQPAGGGYGRVERPDEDYRAGRGGGVPGDRRRDDDEYDDNRAGVYGPPRGRRGGYPDNGDGYR</sequence>
<feature type="compositionally biased region" description="Gly residues" evidence="1">
    <location>
        <begin position="519"/>
        <end position="531"/>
    </location>
</feature>
<evidence type="ECO:0000313" key="5">
    <source>
        <dbReference type="Proteomes" id="UP000242415"/>
    </source>
</evidence>
<gene>
    <name evidence="4" type="ORF">SAMN05444365_102446</name>
</gene>
<protein>
    <recommendedName>
        <fullName evidence="6">WD40-like Beta Propeller Repeat</fullName>
    </recommendedName>
</protein>
<evidence type="ECO:0000256" key="3">
    <source>
        <dbReference type="SAM" id="SignalP"/>
    </source>
</evidence>
<feature type="region of interest" description="Disordered" evidence="1">
    <location>
        <begin position="359"/>
        <end position="416"/>
    </location>
</feature>
<keyword evidence="2" id="KW-0472">Membrane</keyword>
<reference evidence="5" key="1">
    <citation type="submission" date="2016-10" db="EMBL/GenBank/DDBJ databases">
        <authorList>
            <person name="Varghese N."/>
            <person name="Submissions S."/>
        </authorList>
    </citation>
    <scope>NUCLEOTIDE SEQUENCE [LARGE SCALE GENOMIC DNA]</scope>
    <source>
        <strain evidence="5">DSM 45245</strain>
    </source>
</reference>
<dbReference type="AlphaFoldDB" id="A0A1H3KDL4"/>
<keyword evidence="2" id="KW-0812">Transmembrane</keyword>
<dbReference type="Proteomes" id="UP000242415">
    <property type="component" value="Unassembled WGS sequence"/>
</dbReference>
<organism evidence="4 5">
    <name type="scientific">Micromonospora pattaloongensis</name>
    <dbReference type="NCBI Taxonomy" id="405436"/>
    <lineage>
        <taxon>Bacteria</taxon>
        <taxon>Bacillati</taxon>
        <taxon>Actinomycetota</taxon>
        <taxon>Actinomycetes</taxon>
        <taxon>Micromonosporales</taxon>
        <taxon>Micromonosporaceae</taxon>
        <taxon>Micromonospora</taxon>
    </lineage>
</organism>
<evidence type="ECO:0000256" key="1">
    <source>
        <dbReference type="SAM" id="MobiDB-lite"/>
    </source>
</evidence>
<feature type="compositionally biased region" description="Basic and acidic residues" evidence="1">
    <location>
        <begin position="532"/>
        <end position="542"/>
    </location>
</feature>
<dbReference type="STRING" id="405436.SAMN05444365_102446"/>
<keyword evidence="2" id="KW-1133">Transmembrane helix</keyword>
<evidence type="ECO:0000256" key="2">
    <source>
        <dbReference type="SAM" id="Phobius"/>
    </source>
</evidence>
<feature type="region of interest" description="Disordered" evidence="1">
    <location>
        <begin position="444"/>
        <end position="585"/>
    </location>
</feature>
<feature type="signal peptide" evidence="3">
    <location>
        <begin position="1"/>
        <end position="18"/>
    </location>
</feature>
<evidence type="ECO:0008006" key="6">
    <source>
        <dbReference type="Google" id="ProtNLM"/>
    </source>
</evidence>
<keyword evidence="5" id="KW-1185">Reference proteome</keyword>
<name>A0A1H3KDL4_9ACTN</name>
<dbReference type="SUPFAM" id="SSF82171">
    <property type="entry name" value="DPP6 N-terminal domain-like"/>
    <property type="match status" value="1"/>
</dbReference>
<dbReference type="EMBL" id="FNPH01000002">
    <property type="protein sequence ID" value="SDY49865.1"/>
    <property type="molecule type" value="Genomic_DNA"/>
</dbReference>
<feature type="compositionally biased region" description="Low complexity" evidence="1">
    <location>
        <begin position="463"/>
        <end position="480"/>
    </location>
</feature>
<feature type="compositionally biased region" description="Gly residues" evidence="1">
    <location>
        <begin position="406"/>
        <end position="416"/>
    </location>
</feature>
<keyword evidence="3" id="KW-0732">Signal</keyword>
<feature type="chain" id="PRO_5017405160" description="WD40-like Beta Propeller Repeat" evidence="3">
    <location>
        <begin position="19"/>
        <end position="585"/>
    </location>
</feature>
<accession>A0A1H3KDL4</accession>
<evidence type="ECO:0000313" key="4">
    <source>
        <dbReference type="EMBL" id="SDY49865.1"/>
    </source>
</evidence>
<feature type="transmembrane region" description="Helical" evidence="2">
    <location>
        <begin position="332"/>
        <end position="353"/>
    </location>
</feature>